<feature type="chain" id="PRO_5025383529" evidence="1">
    <location>
        <begin position="25"/>
        <end position="246"/>
    </location>
</feature>
<comment type="caution">
    <text evidence="2">The sequence shown here is derived from an EMBL/GenBank/DDBJ whole genome shotgun (WGS) entry which is preliminary data.</text>
</comment>
<gene>
    <name evidence="2" type="ORF">HaLaN_02719</name>
</gene>
<reference evidence="2 3" key="1">
    <citation type="submission" date="2020-02" db="EMBL/GenBank/DDBJ databases">
        <title>Draft genome sequence of Haematococcus lacustris strain NIES-144.</title>
        <authorList>
            <person name="Morimoto D."/>
            <person name="Nakagawa S."/>
            <person name="Yoshida T."/>
            <person name="Sawayama S."/>
        </authorList>
    </citation>
    <scope>NUCLEOTIDE SEQUENCE [LARGE SCALE GENOMIC DNA]</scope>
    <source>
        <strain evidence="2 3">NIES-144</strain>
    </source>
</reference>
<evidence type="ECO:0000256" key="1">
    <source>
        <dbReference type="SAM" id="SignalP"/>
    </source>
</evidence>
<accession>A0A699YCI7</accession>
<keyword evidence="3" id="KW-1185">Reference proteome</keyword>
<proteinExistence type="predicted"/>
<keyword evidence="1" id="KW-0732">Signal</keyword>
<sequence>MARSIVPQARVTKLLVLCAGHAQGAVPVQGAVELHCAASARGPVQGGPHALPGRQLQAHLLGTGLMTIKWDEHFKGIQLLDKLLGLPANPWHGKIGFAQLPGSPTILNRSIGKLEACTTTTCPHAALQRNQFTGETSLVNTAPNFGIAGFSGMINTLQGAGYKQATFNFFSFIAQLNRSMQHVIDISPVGPFLTQHLSTTPSALARWQAAGYHPPDVVTFLDNMDKSLTHSNGVLDIRITNGRLYR</sequence>
<protein>
    <submittedName>
        <fullName evidence="2">Uncharacterized protein</fullName>
    </submittedName>
</protein>
<organism evidence="2 3">
    <name type="scientific">Haematococcus lacustris</name>
    <name type="common">Green alga</name>
    <name type="synonym">Haematococcus pluvialis</name>
    <dbReference type="NCBI Taxonomy" id="44745"/>
    <lineage>
        <taxon>Eukaryota</taxon>
        <taxon>Viridiplantae</taxon>
        <taxon>Chlorophyta</taxon>
        <taxon>core chlorophytes</taxon>
        <taxon>Chlorophyceae</taxon>
        <taxon>CS clade</taxon>
        <taxon>Chlamydomonadales</taxon>
        <taxon>Haematococcaceae</taxon>
        <taxon>Haematococcus</taxon>
    </lineage>
</organism>
<evidence type="ECO:0000313" key="3">
    <source>
        <dbReference type="Proteomes" id="UP000485058"/>
    </source>
</evidence>
<evidence type="ECO:0000313" key="2">
    <source>
        <dbReference type="EMBL" id="GFH07857.1"/>
    </source>
</evidence>
<dbReference type="Proteomes" id="UP000485058">
    <property type="component" value="Unassembled WGS sequence"/>
</dbReference>
<feature type="signal peptide" evidence="1">
    <location>
        <begin position="1"/>
        <end position="24"/>
    </location>
</feature>
<name>A0A699YCI7_HAELA</name>
<dbReference type="EMBL" id="BLLF01000120">
    <property type="protein sequence ID" value="GFH07857.1"/>
    <property type="molecule type" value="Genomic_DNA"/>
</dbReference>
<dbReference type="AlphaFoldDB" id="A0A699YCI7"/>